<evidence type="ECO:0000313" key="4">
    <source>
        <dbReference type="Proteomes" id="UP000249185"/>
    </source>
</evidence>
<evidence type="ECO:0000259" key="2">
    <source>
        <dbReference type="Pfam" id="PF07859"/>
    </source>
</evidence>
<gene>
    <name evidence="3" type="ORF">DI556_22765</name>
</gene>
<comment type="caution">
    <text evidence="3">The sequence shown here is derived from an EMBL/GenBank/DDBJ whole genome shotgun (WGS) entry which is preliminary data.</text>
</comment>
<dbReference type="Pfam" id="PF07859">
    <property type="entry name" value="Abhydrolase_3"/>
    <property type="match status" value="1"/>
</dbReference>
<evidence type="ECO:0000313" key="3">
    <source>
        <dbReference type="EMBL" id="PZQ45422.1"/>
    </source>
</evidence>
<organism evidence="3 4">
    <name type="scientific">Rhodovulum sulfidophilum</name>
    <name type="common">Rhodobacter sulfidophilus</name>
    <dbReference type="NCBI Taxonomy" id="35806"/>
    <lineage>
        <taxon>Bacteria</taxon>
        <taxon>Pseudomonadati</taxon>
        <taxon>Pseudomonadota</taxon>
        <taxon>Alphaproteobacteria</taxon>
        <taxon>Rhodobacterales</taxon>
        <taxon>Paracoccaceae</taxon>
        <taxon>Rhodovulum</taxon>
    </lineage>
</organism>
<dbReference type="SUPFAM" id="SSF53474">
    <property type="entry name" value="alpha/beta-Hydrolases"/>
    <property type="match status" value="1"/>
</dbReference>
<keyword evidence="1 3" id="KW-0378">Hydrolase</keyword>
<dbReference type="EMBL" id="QFPW01000059">
    <property type="protein sequence ID" value="PZQ45422.1"/>
    <property type="molecule type" value="Genomic_DNA"/>
</dbReference>
<name>A0A2W5MW27_RHOSU</name>
<sequence length="316" mass="33149">MPGGAKHVVTPDELARLLPELRRAWAAAPPQTSEVRAVPVECRRIPGPAGAPDVPILIVGAPGGAPRPAILHMHGGGFIVGTAEEYLPMLRAEALALGARIVSVDYRLAPEAPFPGALEDNYAALLWLHAEAETLGIDRERIALQGESAGGGHAAMLALAARDRGEVPVMFQCLTYPMLDDRTGSARAVAPHIGTWGWTAQYNRMGWSALLGVPAGSAHVPEGAVPARAADLAGLPPAFLWVGSLDLFVEENLAYAARLAVAGVPVELHLVPGVYHGFDGAAPASSVTLGYRDAMVMALARAFAVVPRPDFARFLV</sequence>
<reference evidence="3 4" key="1">
    <citation type="submission" date="2017-08" db="EMBL/GenBank/DDBJ databases">
        <title>Infants hospitalized years apart are colonized by the same room-sourced microbial strains.</title>
        <authorList>
            <person name="Brooks B."/>
            <person name="Olm M.R."/>
            <person name="Firek B.A."/>
            <person name="Baker R."/>
            <person name="Thomas B.C."/>
            <person name="Morowitz M.J."/>
            <person name="Banfield J.F."/>
        </authorList>
    </citation>
    <scope>NUCLEOTIDE SEQUENCE [LARGE SCALE GENOMIC DNA]</scope>
    <source>
        <strain evidence="3">S2_005_002_R2_34</strain>
    </source>
</reference>
<accession>A0A2W5MW27</accession>
<dbReference type="Gene3D" id="3.40.50.1820">
    <property type="entry name" value="alpha/beta hydrolase"/>
    <property type="match status" value="1"/>
</dbReference>
<protein>
    <submittedName>
        <fullName evidence="3">Alpha/beta hydrolase</fullName>
    </submittedName>
</protein>
<proteinExistence type="predicted"/>
<dbReference type="GO" id="GO:0016787">
    <property type="term" value="F:hydrolase activity"/>
    <property type="evidence" value="ECO:0007669"/>
    <property type="project" value="UniProtKB-KW"/>
</dbReference>
<evidence type="ECO:0000256" key="1">
    <source>
        <dbReference type="ARBA" id="ARBA00022801"/>
    </source>
</evidence>
<dbReference type="InterPro" id="IPR013094">
    <property type="entry name" value="AB_hydrolase_3"/>
</dbReference>
<feature type="domain" description="Alpha/beta hydrolase fold-3" evidence="2">
    <location>
        <begin position="70"/>
        <end position="278"/>
    </location>
</feature>
<dbReference type="InterPro" id="IPR050300">
    <property type="entry name" value="GDXG_lipolytic_enzyme"/>
</dbReference>
<dbReference type="InterPro" id="IPR029058">
    <property type="entry name" value="AB_hydrolase_fold"/>
</dbReference>
<dbReference type="PANTHER" id="PTHR48081">
    <property type="entry name" value="AB HYDROLASE SUPERFAMILY PROTEIN C4A8.06C"/>
    <property type="match status" value="1"/>
</dbReference>
<dbReference type="AlphaFoldDB" id="A0A2W5MW27"/>
<dbReference type="PANTHER" id="PTHR48081:SF8">
    <property type="entry name" value="ALPHA_BETA HYDROLASE FOLD-3 DOMAIN-CONTAINING PROTEIN-RELATED"/>
    <property type="match status" value="1"/>
</dbReference>
<dbReference type="Proteomes" id="UP000249185">
    <property type="component" value="Unassembled WGS sequence"/>
</dbReference>